<dbReference type="Proteomes" id="UP000321901">
    <property type="component" value="Unassembled WGS sequence"/>
</dbReference>
<comment type="caution">
    <text evidence="2">The sequence shown here is derived from an EMBL/GenBank/DDBJ whole genome shotgun (WGS) entry which is preliminary data.</text>
</comment>
<feature type="region of interest" description="Disordered" evidence="1">
    <location>
        <begin position="36"/>
        <end position="61"/>
    </location>
</feature>
<sequence>MINAAVLKAKKGQPLIREPLKLASVLQSTNTKDTTISISGAPINSRGTITPKENPIPKPNE</sequence>
<keyword evidence="3" id="KW-1185">Reference proteome</keyword>
<evidence type="ECO:0000256" key="1">
    <source>
        <dbReference type="SAM" id="MobiDB-lite"/>
    </source>
</evidence>
<evidence type="ECO:0000313" key="3">
    <source>
        <dbReference type="Proteomes" id="UP000321901"/>
    </source>
</evidence>
<accession>A0A511Z9C3</accession>
<evidence type="ECO:0000313" key="2">
    <source>
        <dbReference type="EMBL" id="GEN84003.1"/>
    </source>
</evidence>
<dbReference type="EMBL" id="BJYL01000031">
    <property type="protein sequence ID" value="GEN84003.1"/>
    <property type="molecule type" value="Genomic_DNA"/>
</dbReference>
<gene>
    <name evidence="2" type="ORF">SLU01_23150</name>
</gene>
<organism evidence="2 3">
    <name type="scientific">Sporosarcina luteola</name>
    <dbReference type="NCBI Taxonomy" id="582850"/>
    <lineage>
        <taxon>Bacteria</taxon>
        <taxon>Bacillati</taxon>
        <taxon>Bacillota</taxon>
        <taxon>Bacilli</taxon>
        <taxon>Bacillales</taxon>
        <taxon>Caryophanaceae</taxon>
        <taxon>Sporosarcina</taxon>
    </lineage>
</organism>
<dbReference type="AlphaFoldDB" id="A0A511Z9C3"/>
<protein>
    <submittedName>
        <fullName evidence="2">Uncharacterized protein</fullName>
    </submittedName>
</protein>
<name>A0A511Z9C3_9BACL</name>
<proteinExistence type="predicted"/>
<reference evidence="2 3" key="1">
    <citation type="submission" date="2019-07" db="EMBL/GenBank/DDBJ databases">
        <title>Whole genome shotgun sequence of Sporosarcina luteola NBRC 105378.</title>
        <authorList>
            <person name="Hosoyama A."/>
            <person name="Uohara A."/>
            <person name="Ohji S."/>
            <person name="Ichikawa N."/>
        </authorList>
    </citation>
    <scope>NUCLEOTIDE SEQUENCE [LARGE SCALE GENOMIC DNA]</scope>
    <source>
        <strain evidence="2 3">NBRC 105378</strain>
    </source>
</reference>